<dbReference type="SMART" id="SM00448">
    <property type="entry name" value="REC"/>
    <property type="match status" value="1"/>
</dbReference>
<dbReference type="PANTHER" id="PTHR43304:SF1">
    <property type="entry name" value="PAC DOMAIN-CONTAINING PROTEIN"/>
    <property type="match status" value="1"/>
</dbReference>
<dbReference type="InterPro" id="IPR036890">
    <property type="entry name" value="HATPase_C_sf"/>
</dbReference>
<dbReference type="Pfam" id="PF00072">
    <property type="entry name" value="Response_reg"/>
    <property type="match status" value="1"/>
</dbReference>
<dbReference type="InterPro" id="IPR000700">
    <property type="entry name" value="PAS-assoc_C"/>
</dbReference>
<feature type="domain" description="Histidine kinase" evidence="8">
    <location>
        <begin position="902"/>
        <end position="999"/>
    </location>
</feature>
<evidence type="ECO:0000256" key="7">
    <source>
        <dbReference type="SAM" id="Coils"/>
    </source>
</evidence>
<dbReference type="InterPro" id="IPR000014">
    <property type="entry name" value="PAS"/>
</dbReference>
<feature type="domain" description="PAS" evidence="10">
    <location>
        <begin position="553"/>
        <end position="597"/>
    </location>
</feature>
<evidence type="ECO:0000256" key="2">
    <source>
        <dbReference type="ARBA" id="ARBA00012438"/>
    </source>
</evidence>
<dbReference type="EC" id="2.7.13.3" evidence="2"/>
<evidence type="ECO:0000259" key="10">
    <source>
        <dbReference type="PROSITE" id="PS50112"/>
    </source>
</evidence>
<dbReference type="AlphaFoldDB" id="A0A9E7TLL9"/>
<feature type="domain" description="Response regulatory" evidence="9">
    <location>
        <begin position="12"/>
        <end position="127"/>
    </location>
</feature>
<name>A0A9E7TLL9_9EURY</name>
<feature type="modified residue" description="4-aspartylphosphate" evidence="6">
    <location>
        <position position="62"/>
    </location>
</feature>
<dbReference type="PROSITE" id="PS50109">
    <property type="entry name" value="HIS_KIN"/>
    <property type="match status" value="1"/>
</dbReference>
<evidence type="ECO:0000313" key="12">
    <source>
        <dbReference type="EMBL" id="UUX92506.1"/>
    </source>
</evidence>
<feature type="domain" description="PAS" evidence="10">
    <location>
        <begin position="297"/>
        <end position="367"/>
    </location>
</feature>
<organism evidence="12 13">
    <name type="scientific">Methanoplanus endosymbiosus</name>
    <dbReference type="NCBI Taxonomy" id="33865"/>
    <lineage>
        <taxon>Archaea</taxon>
        <taxon>Methanobacteriati</taxon>
        <taxon>Methanobacteriota</taxon>
        <taxon>Stenosarchaea group</taxon>
        <taxon>Methanomicrobia</taxon>
        <taxon>Methanomicrobiales</taxon>
        <taxon>Methanomicrobiaceae</taxon>
        <taxon>Methanoplanus</taxon>
    </lineage>
</organism>
<dbReference type="KEGG" id="mend:L6E24_14420"/>
<feature type="domain" description="PAC" evidence="11">
    <location>
        <begin position="370"/>
        <end position="423"/>
    </location>
</feature>
<evidence type="ECO:0000256" key="4">
    <source>
        <dbReference type="ARBA" id="ARBA00022679"/>
    </source>
</evidence>
<dbReference type="CDD" id="cd00156">
    <property type="entry name" value="REC"/>
    <property type="match status" value="1"/>
</dbReference>
<dbReference type="SMART" id="SM00086">
    <property type="entry name" value="PAC"/>
    <property type="match status" value="3"/>
</dbReference>
<feature type="coiled-coil region" evidence="7">
    <location>
        <begin position="259"/>
        <end position="293"/>
    </location>
</feature>
<dbReference type="InterPro" id="IPR013767">
    <property type="entry name" value="PAS_fold"/>
</dbReference>
<dbReference type="NCBIfam" id="TIGR00229">
    <property type="entry name" value="sensory_box"/>
    <property type="match status" value="5"/>
</dbReference>
<accession>A0A9E7TLL9</accession>
<gene>
    <name evidence="12" type="ORF">L6E24_14420</name>
</gene>
<keyword evidence="7" id="KW-0175">Coiled coil</keyword>
<feature type="domain" description="PAC" evidence="11">
    <location>
        <begin position="624"/>
        <end position="673"/>
    </location>
</feature>
<dbReference type="GO" id="GO:0006355">
    <property type="term" value="P:regulation of DNA-templated transcription"/>
    <property type="evidence" value="ECO:0007669"/>
    <property type="project" value="InterPro"/>
</dbReference>
<sequence>MNGSESSKQTLSILYVDDEPVLLEAGKLYLEHIGDFNVTTCESASDALELLSASRYDTIISDYQMPECDGILFLNSLRGRGDNTPFIIFTGKGREEVVIEALNSGADFYIQKGGEPKSQFAELTNKIRYAVAQRKGEEALHKSEERYRQLFENMTKGFALHEIITNGNKEPADYRFLAVNPAFEKLTGLKAEEIIGRRVLEVLPGTEDYWIETYGDVALTGKTAEFENYSRELDQWYDVFAYSPKTGQFAVTFTDRTARKEAEEEIKRKNKELADAEEELHQQLDELVRTGDKLNEVNEHLNRLITYANGPIIVWNPELTITRFNHAFEDLTGIPAVEAVGKNLRILFPEEKRETAIENIRAAMAGSRMKTMEMPLLHRSGDMRTVIWNLANIMSHDGSKLVSVIAQGQDITEQIKAEKVIPESEERFRGLFDTITSGVAIYQVQGDGKSGKDYIIRDFNRMALEIEGRTKSEVVGKSLFDLRPNIDEYGLIPIFQRVWETGIPEYYPQKIYTDEKYANWYDNRVFRLRSGEIVSVYNDITEQKRAETALKENEEYLNTVLHTARDGFVVIDSGGRIKDANEAYSLMSGYLREELVGMKISDLDATELPEQTLKKIDQIRNSSELFEVTNRKKDGSLFEIEVSAIWLDMHGGEIICFCRDITKRRRAERALSESEAHFRDLFRNHAAVKFIIDPENGRIIDANPAAAKFYGWSEEELRQMKIYEINTLSPEEINKELKRATEEGRVHFEFRHRRADGSIRDVDVYSSKIKINDKYLLYSIVHDISERKQAEYALIKTNRQLNLLSGITRHDILNKIMVLQGFLEFAEEDCTDQVQSGYLKKVHDAASAIQRQIEFTREYEQLGVHEPVWLSITALTEKRYDNKYPIICNCSGLFIYADPMTEKVFSNLYDNTIRHAKGATGISISCSPEDSGYIIIWEDDGCGVPDDMKKKIFNRGVGANTGLGLFLIREILAITGITIRETGVYGKGARFEMTIPAGAWKTD</sequence>
<dbReference type="SMART" id="SM00091">
    <property type="entry name" value="PAS"/>
    <property type="match status" value="5"/>
</dbReference>
<dbReference type="InterPro" id="IPR052162">
    <property type="entry name" value="Sensor_kinase/Photoreceptor"/>
</dbReference>
<dbReference type="Gene3D" id="3.30.565.10">
    <property type="entry name" value="Histidine kinase-like ATPase, C-terminal domain"/>
    <property type="match status" value="1"/>
</dbReference>
<keyword evidence="13" id="KW-1185">Reference proteome</keyword>
<dbReference type="InterPro" id="IPR035965">
    <property type="entry name" value="PAS-like_dom_sf"/>
</dbReference>
<feature type="domain" description="PAS" evidence="10">
    <location>
        <begin position="674"/>
        <end position="744"/>
    </location>
</feature>
<feature type="domain" description="PAC" evidence="11">
    <location>
        <begin position="746"/>
        <end position="796"/>
    </location>
</feature>
<dbReference type="Gene3D" id="3.30.450.20">
    <property type="entry name" value="PAS domain"/>
    <property type="match status" value="5"/>
</dbReference>
<evidence type="ECO:0000256" key="3">
    <source>
        <dbReference type="ARBA" id="ARBA00022553"/>
    </source>
</evidence>
<dbReference type="CDD" id="cd00130">
    <property type="entry name" value="PAS"/>
    <property type="match status" value="4"/>
</dbReference>
<dbReference type="PROSITE" id="PS50113">
    <property type="entry name" value="PAC"/>
    <property type="match status" value="3"/>
</dbReference>
<dbReference type="InterPro" id="IPR005467">
    <property type="entry name" value="His_kinase_dom"/>
</dbReference>
<dbReference type="GO" id="GO:0000160">
    <property type="term" value="P:phosphorelay signal transduction system"/>
    <property type="evidence" value="ECO:0007669"/>
    <property type="project" value="InterPro"/>
</dbReference>
<dbReference type="EMBL" id="CP096115">
    <property type="protein sequence ID" value="UUX92506.1"/>
    <property type="molecule type" value="Genomic_DNA"/>
</dbReference>
<reference evidence="12" key="1">
    <citation type="submission" date="2022-04" db="EMBL/GenBank/DDBJ databases">
        <title>Complete genome of Methanoplanus endosymbiosus DSM 3599.</title>
        <authorList>
            <person name="Chen S.-C."/>
            <person name="You Y.-T."/>
            <person name="Zhou Y.-Z."/>
            <person name="Lai M.-C."/>
        </authorList>
    </citation>
    <scope>NUCLEOTIDE SEQUENCE</scope>
    <source>
        <strain evidence="12">DSM 3599</strain>
    </source>
</reference>
<dbReference type="Pfam" id="PF00989">
    <property type="entry name" value="PAS"/>
    <property type="match status" value="1"/>
</dbReference>
<dbReference type="Pfam" id="PF02518">
    <property type="entry name" value="HATPase_c"/>
    <property type="match status" value="1"/>
</dbReference>
<proteinExistence type="predicted"/>
<keyword evidence="5" id="KW-0418">Kinase</keyword>
<feature type="domain" description="PAS" evidence="10">
    <location>
        <begin position="143"/>
        <end position="203"/>
    </location>
</feature>
<dbReference type="GO" id="GO:0004673">
    <property type="term" value="F:protein histidine kinase activity"/>
    <property type="evidence" value="ECO:0007669"/>
    <property type="project" value="UniProtKB-EC"/>
</dbReference>
<comment type="catalytic activity">
    <reaction evidence="1">
        <text>ATP + protein L-histidine = ADP + protein N-phospho-L-histidine.</text>
        <dbReference type="EC" id="2.7.13.3"/>
    </reaction>
</comment>
<dbReference type="PROSITE" id="PS50112">
    <property type="entry name" value="PAS"/>
    <property type="match status" value="5"/>
</dbReference>
<dbReference type="Proteomes" id="UP001060368">
    <property type="component" value="Chromosome"/>
</dbReference>
<dbReference type="InterPro" id="IPR001789">
    <property type="entry name" value="Sig_transdc_resp-reg_receiver"/>
</dbReference>
<evidence type="ECO:0000259" key="11">
    <source>
        <dbReference type="PROSITE" id="PS50113"/>
    </source>
</evidence>
<dbReference type="Gene3D" id="3.40.50.2300">
    <property type="match status" value="1"/>
</dbReference>
<feature type="domain" description="PAS" evidence="10">
    <location>
        <begin position="424"/>
        <end position="480"/>
    </location>
</feature>
<dbReference type="InterPro" id="IPR011006">
    <property type="entry name" value="CheY-like_superfamily"/>
</dbReference>
<dbReference type="RefSeq" id="WP_257742654.1">
    <property type="nucleotide sequence ID" value="NZ_CP096115.1"/>
</dbReference>
<dbReference type="Pfam" id="PF13188">
    <property type="entry name" value="PAS_8"/>
    <property type="match status" value="1"/>
</dbReference>
<evidence type="ECO:0000256" key="5">
    <source>
        <dbReference type="ARBA" id="ARBA00022777"/>
    </source>
</evidence>
<dbReference type="SUPFAM" id="SSF52172">
    <property type="entry name" value="CheY-like"/>
    <property type="match status" value="1"/>
</dbReference>
<dbReference type="PANTHER" id="PTHR43304">
    <property type="entry name" value="PHYTOCHROME-LIKE PROTEIN CPH1"/>
    <property type="match status" value="1"/>
</dbReference>
<keyword evidence="3 6" id="KW-0597">Phosphoprotein</keyword>
<dbReference type="SMART" id="SM00387">
    <property type="entry name" value="HATPase_c"/>
    <property type="match status" value="1"/>
</dbReference>
<evidence type="ECO:0000256" key="6">
    <source>
        <dbReference type="PROSITE-ProRule" id="PRU00169"/>
    </source>
</evidence>
<evidence type="ECO:0000259" key="9">
    <source>
        <dbReference type="PROSITE" id="PS50110"/>
    </source>
</evidence>
<dbReference type="SUPFAM" id="SSF55874">
    <property type="entry name" value="ATPase domain of HSP90 chaperone/DNA topoisomerase II/histidine kinase"/>
    <property type="match status" value="1"/>
</dbReference>
<evidence type="ECO:0000259" key="8">
    <source>
        <dbReference type="PROSITE" id="PS50109"/>
    </source>
</evidence>
<dbReference type="InterPro" id="IPR003594">
    <property type="entry name" value="HATPase_dom"/>
</dbReference>
<evidence type="ECO:0000256" key="1">
    <source>
        <dbReference type="ARBA" id="ARBA00000085"/>
    </source>
</evidence>
<protein>
    <recommendedName>
        <fullName evidence="2">histidine kinase</fullName>
        <ecNumber evidence="2">2.7.13.3</ecNumber>
    </recommendedName>
</protein>
<dbReference type="SUPFAM" id="SSF55785">
    <property type="entry name" value="PYP-like sensor domain (PAS domain)"/>
    <property type="match status" value="5"/>
</dbReference>
<keyword evidence="4" id="KW-0808">Transferase</keyword>
<dbReference type="Pfam" id="PF13426">
    <property type="entry name" value="PAS_9"/>
    <property type="match status" value="3"/>
</dbReference>
<dbReference type="GeneID" id="74308923"/>
<dbReference type="InterPro" id="IPR001610">
    <property type="entry name" value="PAC"/>
</dbReference>
<evidence type="ECO:0000313" key="13">
    <source>
        <dbReference type="Proteomes" id="UP001060368"/>
    </source>
</evidence>
<dbReference type="PROSITE" id="PS50110">
    <property type="entry name" value="RESPONSE_REGULATORY"/>
    <property type="match status" value="1"/>
</dbReference>